<sequence>MRSFRIDAILLISFAALMKFHGAELMEIENELAGPNSSHHHLGLADQVMSNMMSGQHKELGPGKRSRDEDAMITESSSSPPSMEVFDQIPPCHNFIVTDSGKNKRMKIEDLEDKVLTRYDKVVQDLKSWGSELLKLGLSEAEKSNVSNQLDVATQAAIKLFEARSHELRGNSYSFEGCCTVFLEGIIERAKRSWLDSVFQIMEALPITRGKLSSSRITQGYWIMEMLLKDVIKLQLLSCKNLTYFLNNNENAQIILSHTFKRLDNHYISHGFLYPNTITEESDLLR</sequence>
<dbReference type="AlphaFoldDB" id="A0A2N5U0T5"/>
<dbReference type="Proteomes" id="UP000235392">
    <property type="component" value="Unassembled WGS sequence"/>
</dbReference>
<protein>
    <submittedName>
        <fullName evidence="3">Uncharacterized protein</fullName>
    </submittedName>
</protein>
<evidence type="ECO:0000313" key="4">
    <source>
        <dbReference type="Proteomes" id="UP000235392"/>
    </source>
</evidence>
<feature type="signal peptide" evidence="2">
    <location>
        <begin position="1"/>
        <end position="25"/>
    </location>
</feature>
<feature type="chain" id="PRO_5014917912" evidence="2">
    <location>
        <begin position="26"/>
        <end position="286"/>
    </location>
</feature>
<evidence type="ECO:0000256" key="2">
    <source>
        <dbReference type="SAM" id="SignalP"/>
    </source>
</evidence>
<evidence type="ECO:0000313" key="3">
    <source>
        <dbReference type="EMBL" id="PLW31360.1"/>
    </source>
</evidence>
<evidence type="ECO:0000256" key="1">
    <source>
        <dbReference type="SAM" id="MobiDB-lite"/>
    </source>
</evidence>
<reference evidence="3 4" key="1">
    <citation type="submission" date="2017-11" db="EMBL/GenBank/DDBJ databases">
        <title>De novo assembly and phasing of dikaryotic genomes from two isolates of Puccinia coronata f. sp. avenae, the causal agent of oat crown rust.</title>
        <authorList>
            <person name="Miller M.E."/>
            <person name="Zhang Y."/>
            <person name="Omidvar V."/>
            <person name="Sperschneider J."/>
            <person name="Schwessinger B."/>
            <person name="Raley C."/>
            <person name="Palmer J.M."/>
            <person name="Garnica D."/>
            <person name="Upadhyaya N."/>
            <person name="Rathjen J."/>
            <person name="Taylor J.M."/>
            <person name="Park R.F."/>
            <person name="Dodds P.N."/>
            <person name="Hirsch C.D."/>
            <person name="Kianian S.F."/>
            <person name="Figueroa M."/>
        </authorList>
    </citation>
    <scope>NUCLEOTIDE SEQUENCE [LARGE SCALE GENOMIC DNA]</scope>
    <source>
        <strain evidence="3">12SD80</strain>
    </source>
</reference>
<keyword evidence="2" id="KW-0732">Signal</keyword>
<feature type="region of interest" description="Disordered" evidence="1">
    <location>
        <begin position="55"/>
        <end position="84"/>
    </location>
</feature>
<proteinExistence type="predicted"/>
<gene>
    <name evidence="3" type="ORF">PCASD_18701</name>
</gene>
<feature type="non-terminal residue" evidence="3">
    <location>
        <position position="286"/>
    </location>
</feature>
<organism evidence="3 4">
    <name type="scientific">Puccinia coronata f. sp. avenae</name>
    <dbReference type="NCBI Taxonomy" id="200324"/>
    <lineage>
        <taxon>Eukaryota</taxon>
        <taxon>Fungi</taxon>
        <taxon>Dikarya</taxon>
        <taxon>Basidiomycota</taxon>
        <taxon>Pucciniomycotina</taxon>
        <taxon>Pucciniomycetes</taxon>
        <taxon>Pucciniales</taxon>
        <taxon>Pucciniaceae</taxon>
        <taxon>Puccinia</taxon>
    </lineage>
</organism>
<name>A0A2N5U0T5_9BASI</name>
<dbReference type="EMBL" id="PGCI01000271">
    <property type="protein sequence ID" value="PLW31360.1"/>
    <property type="molecule type" value="Genomic_DNA"/>
</dbReference>
<feature type="compositionally biased region" description="Basic and acidic residues" evidence="1">
    <location>
        <begin position="56"/>
        <end position="70"/>
    </location>
</feature>
<accession>A0A2N5U0T5</accession>
<comment type="caution">
    <text evidence="3">The sequence shown here is derived from an EMBL/GenBank/DDBJ whole genome shotgun (WGS) entry which is preliminary data.</text>
</comment>